<accession>A0AAE0ZHY3</accession>
<dbReference type="AlphaFoldDB" id="A0AAE0ZHY3"/>
<protein>
    <submittedName>
        <fullName evidence="1">Uncharacterized protein</fullName>
    </submittedName>
</protein>
<name>A0AAE0ZHY3_9GAST</name>
<reference evidence="1" key="1">
    <citation type="journal article" date="2023" name="G3 (Bethesda)">
        <title>A reference genome for the long-term kleptoplast-retaining sea slug Elysia crispata morphotype clarki.</title>
        <authorList>
            <person name="Eastman K.E."/>
            <person name="Pendleton A.L."/>
            <person name="Shaikh M.A."/>
            <person name="Suttiyut T."/>
            <person name="Ogas R."/>
            <person name="Tomko P."/>
            <person name="Gavelis G."/>
            <person name="Widhalm J.R."/>
            <person name="Wisecaver J.H."/>
        </authorList>
    </citation>
    <scope>NUCLEOTIDE SEQUENCE</scope>
    <source>
        <strain evidence="1">ECLA1</strain>
    </source>
</reference>
<comment type="caution">
    <text evidence="1">The sequence shown here is derived from an EMBL/GenBank/DDBJ whole genome shotgun (WGS) entry which is preliminary data.</text>
</comment>
<keyword evidence="2" id="KW-1185">Reference proteome</keyword>
<dbReference type="EMBL" id="JAWDGP010003892">
    <property type="protein sequence ID" value="KAK3769672.1"/>
    <property type="molecule type" value="Genomic_DNA"/>
</dbReference>
<sequence>MSMTHRSRRPLITMVTDAELFVSEEDDARSLTFHGVVMRADQETGQLLVDSSLSEKVRAGRPGLYEFPTGPMFLVAAVCSLNPREAAQLDALSHRQFWASHGGEGLVTTLRKPGVFYAPLYGSTRVKSEKL</sequence>
<gene>
    <name evidence="1" type="ORF">RRG08_004924</name>
</gene>
<evidence type="ECO:0000313" key="1">
    <source>
        <dbReference type="EMBL" id="KAK3769672.1"/>
    </source>
</evidence>
<dbReference type="Proteomes" id="UP001283361">
    <property type="component" value="Unassembled WGS sequence"/>
</dbReference>
<evidence type="ECO:0000313" key="2">
    <source>
        <dbReference type="Proteomes" id="UP001283361"/>
    </source>
</evidence>
<organism evidence="1 2">
    <name type="scientific">Elysia crispata</name>
    <name type="common">lettuce slug</name>
    <dbReference type="NCBI Taxonomy" id="231223"/>
    <lineage>
        <taxon>Eukaryota</taxon>
        <taxon>Metazoa</taxon>
        <taxon>Spiralia</taxon>
        <taxon>Lophotrochozoa</taxon>
        <taxon>Mollusca</taxon>
        <taxon>Gastropoda</taxon>
        <taxon>Heterobranchia</taxon>
        <taxon>Euthyneura</taxon>
        <taxon>Panpulmonata</taxon>
        <taxon>Sacoglossa</taxon>
        <taxon>Placobranchoidea</taxon>
        <taxon>Plakobranchidae</taxon>
        <taxon>Elysia</taxon>
    </lineage>
</organism>
<proteinExistence type="predicted"/>